<evidence type="ECO:0000313" key="1">
    <source>
        <dbReference type="EMBL" id="UXZ04905.1"/>
    </source>
</evidence>
<dbReference type="Proteomes" id="UP001063782">
    <property type="component" value="Chromosome"/>
</dbReference>
<reference evidence="1" key="1">
    <citation type="submission" date="2021-12" db="EMBL/GenBank/DDBJ databases">
        <title>taxonomy of Moraxella sp. ZY201224.</title>
        <authorList>
            <person name="Li F."/>
        </authorList>
    </citation>
    <scope>NUCLEOTIDE SEQUENCE</scope>
    <source>
        <strain evidence="1">ZY201224</strain>
    </source>
</reference>
<organism evidence="1 2">
    <name type="scientific">Moraxella nasicaprae</name>
    <dbReference type="NCBI Taxonomy" id="2904122"/>
    <lineage>
        <taxon>Bacteria</taxon>
        <taxon>Pseudomonadati</taxon>
        <taxon>Pseudomonadota</taxon>
        <taxon>Gammaproteobacteria</taxon>
        <taxon>Moraxellales</taxon>
        <taxon>Moraxellaceae</taxon>
        <taxon>Moraxella</taxon>
    </lineage>
</organism>
<name>A0ABY6F4A8_9GAMM</name>
<protein>
    <recommendedName>
        <fullName evidence="3">KTSC domain-containing protein</fullName>
    </recommendedName>
</protein>
<sequence>MSALDSWYVQDGKVYGSTSNINANYDKIDYFYINICTDEIYITPYYKDFEDFLDKRKIDTNKRNYMSGNNVVAPYQDRHPYDKNYQCPKD</sequence>
<evidence type="ECO:0008006" key="3">
    <source>
        <dbReference type="Google" id="ProtNLM"/>
    </source>
</evidence>
<dbReference type="RefSeq" id="WP_263076406.1">
    <property type="nucleotide sequence ID" value="NZ_CP089977.1"/>
</dbReference>
<evidence type="ECO:0000313" key="2">
    <source>
        <dbReference type="Proteomes" id="UP001063782"/>
    </source>
</evidence>
<gene>
    <name evidence="1" type="ORF">LU297_00140</name>
</gene>
<keyword evidence="2" id="KW-1185">Reference proteome</keyword>
<accession>A0ABY6F4A8</accession>
<dbReference type="EMBL" id="CP089977">
    <property type="protein sequence ID" value="UXZ04905.1"/>
    <property type="molecule type" value="Genomic_DNA"/>
</dbReference>
<proteinExistence type="predicted"/>